<proteinExistence type="predicted"/>
<sequence length="65" mass="7466">MTKRLCDICGKEITKPENEYNISIDSSFMRAKYLTVITDVCSDCANSIYHYIEGLKRPLSKSIEE</sequence>
<name>A0A8S5LLG2_9CAUD</name>
<protein>
    <submittedName>
        <fullName evidence="1">Uncharacterized protein</fullName>
    </submittedName>
</protein>
<reference evidence="1" key="1">
    <citation type="journal article" date="2021" name="Proc. Natl. Acad. Sci. U.S.A.">
        <title>A Catalog of Tens of Thousands of Viruses from Human Metagenomes Reveals Hidden Associations with Chronic Diseases.</title>
        <authorList>
            <person name="Tisza M.J."/>
            <person name="Buck C.B."/>
        </authorList>
    </citation>
    <scope>NUCLEOTIDE SEQUENCE</scope>
    <source>
        <strain evidence="1">CtKcB20</strain>
    </source>
</reference>
<organism evidence="1">
    <name type="scientific">Siphoviridae sp. ctKcB20</name>
    <dbReference type="NCBI Taxonomy" id="2827568"/>
    <lineage>
        <taxon>Viruses</taxon>
        <taxon>Duplodnaviria</taxon>
        <taxon>Heunggongvirae</taxon>
        <taxon>Uroviricota</taxon>
        <taxon>Caudoviricetes</taxon>
    </lineage>
</organism>
<evidence type="ECO:0000313" key="1">
    <source>
        <dbReference type="EMBL" id="DAD70793.1"/>
    </source>
</evidence>
<dbReference type="EMBL" id="BK015870">
    <property type="protein sequence ID" value="DAD70793.1"/>
    <property type="molecule type" value="Genomic_DNA"/>
</dbReference>
<accession>A0A8S5LLG2</accession>